<reference evidence="4" key="1">
    <citation type="journal article" date="2019" name="Int. J. Syst. Evol. Microbiol.">
        <title>The Global Catalogue of Microorganisms (GCM) 10K type strain sequencing project: providing services to taxonomists for standard genome sequencing and annotation.</title>
        <authorList>
            <consortium name="The Broad Institute Genomics Platform"/>
            <consortium name="The Broad Institute Genome Sequencing Center for Infectious Disease"/>
            <person name="Wu L."/>
            <person name="Ma J."/>
        </authorList>
    </citation>
    <scope>NUCLEOTIDE SEQUENCE [LARGE SCALE GENOMIC DNA]</scope>
    <source>
        <strain evidence="4">CGMCC 4.1622</strain>
    </source>
</reference>
<evidence type="ECO:0000313" key="4">
    <source>
        <dbReference type="Proteomes" id="UP001596066"/>
    </source>
</evidence>
<dbReference type="EMBL" id="JBHSOC010000023">
    <property type="protein sequence ID" value="MFC5642806.1"/>
    <property type="molecule type" value="Genomic_DNA"/>
</dbReference>
<sequence>MSRSLRRGAIAALAIAAIVPLAACSAGNSPATMQVTPDSAATSIGSDIKLNNIVVVTPASAQAEYTGPANVTVNISNTGTAPESLKSITVGGAAATFADAQGGSISEIVIPAGGSVLLGGNGRPVAKVSSAKVTVGGLVDTAFTFGQAGNVTAPVNVQPAVAYYADYGPKAEAAPSPKPSASAPAATGSPAASGSPSASATASTSASATAGAGTASGSPSPSAH</sequence>
<organism evidence="3 4">
    <name type="scientific">Kitasatospora cinereorecta</name>
    <dbReference type="NCBI Taxonomy" id="285560"/>
    <lineage>
        <taxon>Bacteria</taxon>
        <taxon>Bacillati</taxon>
        <taxon>Actinomycetota</taxon>
        <taxon>Actinomycetes</taxon>
        <taxon>Kitasatosporales</taxon>
        <taxon>Streptomycetaceae</taxon>
        <taxon>Kitasatospora</taxon>
    </lineage>
</organism>
<keyword evidence="2" id="KW-0732">Signal</keyword>
<dbReference type="RefSeq" id="WP_346142622.1">
    <property type="nucleotide sequence ID" value="NZ_BAAAUA010000010.1"/>
</dbReference>
<evidence type="ECO:0000256" key="1">
    <source>
        <dbReference type="SAM" id="MobiDB-lite"/>
    </source>
</evidence>
<name>A0ABW0VE36_9ACTN</name>
<comment type="caution">
    <text evidence="3">The sequence shown here is derived from an EMBL/GenBank/DDBJ whole genome shotgun (WGS) entry which is preliminary data.</text>
</comment>
<evidence type="ECO:0000256" key="2">
    <source>
        <dbReference type="SAM" id="SignalP"/>
    </source>
</evidence>
<feature type="region of interest" description="Disordered" evidence="1">
    <location>
        <begin position="171"/>
        <end position="224"/>
    </location>
</feature>
<keyword evidence="4" id="KW-1185">Reference proteome</keyword>
<gene>
    <name evidence="3" type="ORF">ACFPZF_15770</name>
</gene>
<proteinExistence type="predicted"/>
<feature type="chain" id="PRO_5046674791" evidence="2">
    <location>
        <begin position="23"/>
        <end position="224"/>
    </location>
</feature>
<dbReference type="InterPro" id="IPR036182">
    <property type="entry name" value="PCuAC_sf"/>
</dbReference>
<feature type="compositionally biased region" description="Low complexity" evidence="1">
    <location>
        <begin position="173"/>
        <end position="224"/>
    </location>
</feature>
<protein>
    <submittedName>
        <fullName evidence="3">DUF461 domain-containing protein</fullName>
    </submittedName>
</protein>
<dbReference type="SUPFAM" id="SSF110087">
    <property type="entry name" value="DR1885-like metal-binding protein"/>
    <property type="match status" value="1"/>
</dbReference>
<accession>A0ABW0VE36</accession>
<dbReference type="Proteomes" id="UP001596066">
    <property type="component" value="Unassembled WGS sequence"/>
</dbReference>
<evidence type="ECO:0000313" key="3">
    <source>
        <dbReference type="EMBL" id="MFC5642806.1"/>
    </source>
</evidence>
<feature type="signal peptide" evidence="2">
    <location>
        <begin position="1"/>
        <end position="22"/>
    </location>
</feature>